<protein>
    <submittedName>
        <fullName evidence="2">Uncharacterized protein</fullName>
    </submittedName>
</protein>
<gene>
    <name evidence="2" type="ORF">SAMN05216466_109280</name>
</gene>
<dbReference type="RefSeq" id="WP_244896663.1">
    <property type="nucleotide sequence ID" value="NZ_FNCJ01000009.1"/>
</dbReference>
<evidence type="ECO:0000256" key="1">
    <source>
        <dbReference type="SAM" id="MobiDB-lite"/>
    </source>
</evidence>
<name>A0A1G8C7K6_9BURK</name>
<evidence type="ECO:0000313" key="3">
    <source>
        <dbReference type="Proteomes" id="UP000199706"/>
    </source>
</evidence>
<organism evidence="2 3">
    <name type="scientific">Paraburkholderia phenazinium</name>
    <dbReference type="NCBI Taxonomy" id="60549"/>
    <lineage>
        <taxon>Bacteria</taxon>
        <taxon>Pseudomonadati</taxon>
        <taxon>Pseudomonadota</taxon>
        <taxon>Betaproteobacteria</taxon>
        <taxon>Burkholderiales</taxon>
        <taxon>Burkholderiaceae</taxon>
        <taxon>Paraburkholderia</taxon>
    </lineage>
</organism>
<feature type="non-terminal residue" evidence="2">
    <location>
        <position position="1"/>
    </location>
</feature>
<evidence type="ECO:0000313" key="2">
    <source>
        <dbReference type="EMBL" id="SDH40850.1"/>
    </source>
</evidence>
<feature type="region of interest" description="Disordered" evidence="1">
    <location>
        <begin position="56"/>
        <end position="77"/>
    </location>
</feature>
<dbReference type="AlphaFoldDB" id="A0A1G8C7K6"/>
<reference evidence="2 3" key="1">
    <citation type="submission" date="2016-10" db="EMBL/GenBank/DDBJ databases">
        <authorList>
            <person name="de Groot N.N."/>
        </authorList>
    </citation>
    <scope>NUCLEOTIDE SEQUENCE [LARGE SCALE GENOMIC DNA]</scope>
    <source>
        <strain evidence="2 3">LMG 2247</strain>
    </source>
</reference>
<proteinExistence type="predicted"/>
<accession>A0A1G8C7K6</accession>
<sequence>DKTMKPLHQPSGITHGLEFLIAENWSADQALAVVELIDDLRERIVGHYQIALNELLREQRSPPGNPHPPRDNEAAPF</sequence>
<dbReference type="EMBL" id="FNCJ01000009">
    <property type="protein sequence ID" value="SDH40850.1"/>
    <property type="molecule type" value="Genomic_DNA"/>
</dbReference>
<dbReference type="Proteomes" id="UP000199706">
    <property type="component" value="Unassembled WGS sequence"/>
</dbReference>
<feature type="compositionally biased region" description="Basic and acidic residues" evidence="1">
    <location>
        <begin position="68"/>
        <end position="77"/>
    </location>
</feature>